<sequence>MDQNLDEKKLDKIKLRILEMETDNIVKKESNPAMEDKIRKMIISEVEKR</sequence>
<accession>A0A318Y3J3</accession>
<dbReference type="RefSeq" id="WP_165835583.1">
    <property type="nucleotide sequence ID" value="NZ_QKMR01000019.1"/>
</dbReference>
<proteinExistence type="predicted"/>
<protein>
    <submittedName>
        <fullName evidence="1">Uncharacterized protein</fullName>
    </submittedName>
</protein>
<gene>
    <name evidence="1" type="ORF">LY28_02942</name>
</gene>
<dbReference type="EMBL" id="QKMR01000019">
    <property type="protein sequence ID" value="PYG86601.1"/>
    <property type="molecule type" value="Genomic_DNA"/>
</dbReference>
<evidence type="ECO:0000313" key="2">
    <source>
        <dbReference type="Proteomes" id="UP000248132"/>
    </source>
</evidence>
<dbReference type="AlphaFoldDB" id="A0A318Y3J3"/>
<organism evidence="1 2">
    <name type="scientific">Ruminiclostridium sufflavum DSM 19573</name>
    <dbReference type="NCBI Taxonomy" id="1121337"/>
    <lineage>
        <taxon>Bacteria</taxon>
        <taxon>Bacillati</taxon>
        <taxon>Bacillota</taxon>
        <taxon>Clostridia</taxon>
        <taxon>Eubacteriales</taxon>
        <taxon>Oscillospiraceae</taxon>
        <taxon>Ruminiclostridium</taxon>
    </lineage>
</organism>
<name>A0A318Y3J3_9FIRM</name>
<comment type="caution">
    <text evidence="1">The sequence shown here is derived from an EMBL/GenBank/DDBJ whole genome shotgun (WGS) entry which is preliminary data.</text>
</comment>
<dbReference type="Proteomes" id="UP000248132">
    <property type="component" value="Unassembled WGS sequence"/>
</dbReference>
<evidence type="ECO:0000313" key="1">
    <source>
        <dbReference type="EMBL" id="PYG86601.1"/>
    </source>
</evidence>
<reference evidence="1 2" key="1">
    <citation type="submission" date="2018-06" db="EMBL/GenBank/DDBJ databases">
        <title>Genomic Encyclopedia of Type Strains, Phase I: the one thousand microbial genomes (KMG-I) project.</title>
        <authorList>
            <person name="Kyrpides N."/>
        </authorList>
    </citation>
    <scope>NUCLEOTIDE SEQUENCE [LARGE SCALE GENOMIC DNA]</scope>
    <source>
        <strain evidence="1 2">DSM 19573</strain>
    </source>
</reference>
<keyword evidence="2" id="KW-1185">Reference proteome</keyword>